<evidence type="ECO:0000256" key="1">
    <source>
        <dbReference type="ARBA" id="ARBA00001966"/>
    </source>
</evidence>
<dbReference type="RefSeq" id="WP_345129598.1">
    <property type="nucleotide sequence ID" value="NZ_BAABAT010000013.1"/>
</dbReference>
<dbReference type="Proteomes" id="UP001500620">
    <property type="component" value="Unassembled WGS sequence"/>
</dbReference>
<name>A0ABP8DCG1_9ACTN</name>
<proteinExistence type="predicted"/>
<evidence type="ECO:0000313" key="9">
    <source>
        <dbReference type="Proteomes" id="UP001500620"/>
    </source>
</evidence>
<dbReference type="InterPro" id="IPR013785">
    <property type="entry name" value="Aldolase_TIM"/>
</dbReference>
<dbReference type="Gene3D" id="3.20.20.70">
    <property type="entry name" value="Aldolase class I"/>
    <property type="match status" value="1"/>
</dbReference>
<dbReference type="SUPFAM" id="SSF102114">
    <property type="entry name" value="Radical SAM enzymes"/>
    <property type="match status" value="1"/>
</dbReference>
<dbReference type="CDD" id="cd01335">
    <property type="entry name" value="Radical_SAM"/>
    <property type="match status" value="1"/>
</dbReference>
<organism evidence="8 9">
    <name type="scientific">Dactylosporangium darangshiense</name>
    <dbReference type="NCBI Taxonomy" id="579108"/>
    <lineage>
        <taxon>Bacteria</taxon>
        <taxon>Bacillati</taxon>
        <taxon>Actinomycetota</taxon>
        <taxon>Actinomycetes</taxon>
        <taxon>Micromonosporales</taxon>
        <taxon>Micromonosporaceae</taxon>
        <taxon>Dactylosporangium</taxon>
    </lineage>
</organism>
<dbReference type="InterPro" id="IPR023867">
    <property type="entry name" value="Sulphatase_maturase_rSAM"/>
</dbReference>
<keyword evidence="4" id="KW-0479">Metal-binding</keyword>
<reference evidence="9" key="1">
    <citation type="journal article" date="2019" name="Int. J. Syst. Evol. Microbiol.">
        <title>The Global Catalogue of Microorganisms (GCM) 10K type strain sequencing project: providing services to taxonomists for standard genome sequencing and annotation.</title>
        <authorList>
            <consortium name="The Broad Institute Genomics Platform"/>
            <consortium name="The Broad Institute Genome Sequencing Center for Infectious Disease"/>
            <person name="Wu L."/>
            <person name="Ma J."/>
        </authorList>
    </citation>
    <scope>NUCLEOTIDE SEQUENCE [LARGE SCALE GENOMIC DNA]</scope>
    <source>
        <strain evidence="9">JCM 17441</strain>
    </source>
</reference>
<dbReference type="SFLD" id="SFLDG01072">
    <property type="entry name" value="dehydrogenase_like"/>
    <property type="match status" value="1"/>
</dbReference>
<gene>
    <name evidence="8" type="ORF">GCM10022255_050060</name>
</gene>
<feature type="domain" description="Radical SAM core" evidence="7">
    <location>
        <begin position="1"/>
        <end position="234"/>
    </location>
</feature>
<comment type="cofactor">
    <cofactor evidence="1">
        <name>[4Fe-4S] cluster</name>
        <dbReference type="ChEBI" id="CHEBI:49883"/>
    </cofactor>
</comment>
<evidence type="ECO:0000256" key="3">
    <source>
        <dbReference type="ARBA" id="ARBA00022691"/>
    </source>
</evidence>
<dbReference type="PANTHER" id="PTHR43273">
    <property type="entry name" value="ANAEROBIC SULFATASE-MATURATING ENZYME HOMOLOG ASLB-RELATED"/>
    <property type="match status" value="1"/>
</dbReference>
<dbReference type="Pfam" id="PF04055">
    <property type="entry name" value="Radical_SAM"/>
    <property type="match status" value="1"/>
</dbReference>
<evidence type="ECO:0000259" key="7">
    <source>
        <dbReference type="PROSITE" id="PS51918"/>
    </source>
</evidence>
<evidence type="ECO:0000256" key="4">
    <source>
        <dbReference type="ARBA" id="ARBA00022723"/>
    </source>
</evidence>
<keyword evidence="3" id="KW-0949">S-adenosyl-L-methionine</keyword>
<dbReference type="SFLD" id="SFLDS00029">
    <property type="entry name" value="Radical_SAM"/>
    <property type="match status" value="1"/>
</dbReference>
<dbReference type="InterPro" id="IPR007197">
    <property type="entry name" value="rSAM"/>
</dbReference>
<dbReference type="PROSITE" id="PS01305">
    <property type="entry name" value="MOAA_NIFB_PQQE"/>
    <property type="match status" value="1"/>
</dbReference>
<dbReference type="InterPro" id="IPR058240">
    <property type="entry name" value="rSAM_sf"/>
</dbReference>
<keyword evidence="2" id="KW-0004">4Fe-4S</keyword>
<dbReference type="InterPro" id="IPR000385">
    <property type="entry name" value="MoaA_NifB_PqqE_Fe-S-bd_CS"/>
</dbReference>
<dbReference type="PROSITE" id="PS51918">
    <property type="entry name" value="RADICAL_SAM"/>
    <property type="match status" value="1"/>
</dbReference>
<dbReference type="PANTHER" id="PTHR43273:SF8">
    <property type="entry name" value="RADICAL SAM DOMAIN PROTEIN"/>
    <property type="match status" value="1"/>
</dbReference>
<protein>
    <recommendedName>
        <fullName evidence="7">Radical SAM core domain-containing protein</fullName>
    </recommendedName>
</protein>
<keyword evidence="6" id="KW-0411">Iron-sulfur</keyword>
<comment type="caution">
    <text evidence="8">The sequence shown here is derived from an EMBL/GenBank/DDBJ whole genome shotgun (WGS) entry which is preliminary data.</text>
</comment>
<sequence length="364" mass="39684">MPPLRTFILKVVNRCNINCDYCYVFHGADQSWRGLPVRTSTDVAHAVARRIDEHATAHGLDHVDVVLHGGEPLLAGPRHLGAVLQILRDRVPFASFELQTNGMLIDDEWLDLFERFGVQVGVSLDGPPAANDRHRVSHRGRSTADAAVRGVELLRSRPHLFAGILAVVDLDNDPVEVHDYLAALGPPVIDFNLPHATHNSPPRRTDPDEPEYGRWLSRVYDAWIGADSYTHSVRILEDIMALSLGAKGSVESLGLAPADIVVIESDGAIENVDTLKAAAPGAAGLGLNVFGHTFDEVAQHPAIRQRQTGMAALAEDCQRCPLVSVCGGGYLPHRLSAERGYRNPSVYCQDLAYLIRHVQATLPA</sequence>
<dbReference type="SFLD" id="SFLDG01067">
    <property type="entry name" value="SPASM/twitch_domain_containing"/>
    <property type="match status" value="1"/>
</dbReference>
<accession>A0ABP8DCG1</accession>
<dbReference type="SFLD" id="SFLDG01386">
    <property type="entry name" value="main_SPASM_domain-containing"/>
    <property type="match status" value="1"/>
</dbReference>
<evidence type="ECO:0000313" key="8">
    <source>
        <dbReference type="EMBL" id="GAA4252601.1"/>
    </source>
</evidence>
<dbReference type="NCBIfam" id="TIGR04269">
    <property type="entry name" value="SAM_SPASM_FxsB"/>
    <property type="match status" value="1"/>
</dbReference>
<keyword evidence="5" id="KW-0408">Iron</keyword>
<keyword evidence="9" id="KW-1185">Reference proteome</keyword>
<evidence type="ECO:0000256" key="2">
    <source>
        <dbReference type="ARBA" id="ARBA00022485"/>
    </source>
</evidence>
<dbReference type="EMBL" id="BAABAT010000013">
    <property type="protein sequence ID" value="GAA4252601.1"/>
    <property type="molecule type" value="Genomic_DNA"/>
</dbReference>
<evidence type="ECO:0000256" key="6">
    <source>
        <dbReference type="ARBA" id="ARBA00023014"/>
    </source>
</evidence>
<evidence type="ECO:0000256" key="5">
    <source>
        <dbReference type="ARBA" id="ARBA00023004"/>
    </source>
</evidence>
<dbReference type="InterPro" id="IPR026335">
    <property type="entry name" value="rSAM_SPASM_FxsB"/>
</dbReference>